<organism evidence="3 4">
    <name type="scientific">Candidatus Aquitaenariimonas noxiae</name>
    <dbReference type="NCBI Taxonomy" id="1974741"/>
    <lineage>
        <taxon>Bacteria</taxon>
        <taxon>Pseudomonadati</taxon>
        <taxon>Candidatus Omnitrophota</taxon>
        <taxon>Candidatus Aquitaenariimonas</taxon>
    </lineage>
</organism>
<proteinExistence type="predicted"/>
<protein>
    <recommendedName>
        <fullName evidence="2">PDZ domain-containing protein</fullName>
    </recommendedName>
</protein>
<dbReference type="EMBL" id="PEWV01000016">
    <property type="protein sequence ID" value="PIU42184.1"/>
    <property type="molecule type" value="Genomic_DNA"/>
</dbReference>
<feature type="repeat" description="TPR" evidence="1">
    <location>
        <begin position="71"/>
        <end position="104"/>
    </location>
</feature>
<dbReference type="Gene3D" id="2.30.42.10">
    <property type="match status" value="1"/>
</dbReference>
<name>A0A2J0KY03_9BACT</name>
<comment type="caution">
    <text evidence="3">The sequence shown here is derived from an EMBL/GenBank/DDBJ whole genome shotgun (WGS) entry which is preliminary data.</text>
</comment>
<evidence type="ECO:0000259" key="2">
    <source>
        <dbReference type="SMART" id="SM00228"/>
    </source>
</evidence>
<dbReference type="AlphaFoldDB" id="A0A2J0KY03"/>
<dbReference type="PROSITE" id="PS50005">
    <property type="entry name" value="TPR"/>
    <property type="match status" value="1"/>
</dbReference>
<dbReference type="SMART" id="SM00228">
    <property type="entry name" value="PDZ"/>
    <property type="match status" value="2"/>
</dbReference>
<dbReference type="InterPro" id="IPR019734">
    <property type="entry name" value="TPR_rpt"/>
</dbReference>
<evidence type="ECO:0000256" key="1">
    <source>
        <dbReference type="PROSITE-ProRule" id="PRU00339"/>
    </source>
</evidence>
<evidence type="ECO:0000313" key="4">
    <source>
        <dbReference type="Proteomes" id="UP000230052"/>
    </source>
</evidence>
<dbReference type="InterPro" id="IPR001478">
    <property type="entry name" value="PDZ"/>
</dbReference>
<dbReference type="Proteomes" id="UP000230052">
    <property type="component" value="Unassembled WGS sequence"/>
</dbReference>
<feature type="domain" description="PDZ" evidence="2">
    <location>
        <begin position="136"/>
        <end position="203"/>
    </location>
</feature>
<accession>A0A2J0KY03</accession>
<reference evidence="3 4" key="1">
    <citation type="submission" date="2017-09" db="EMBL/GenBank/DDBJ databases">
        <title>Depth-based differentiation of microbial function through sediment-hosted aquifers and enrichment of novel symbionts in the deep terrestrial subsurface.</title>
        <authorList>
            <person name="Probst A.J."/>
            <person name="Ladd B."/>
            <person name="Jarett J.K."/>
            <person name="Geller-Mcgrath D.E."/>
            <person name="Sieber C.M."/>
            <person name="Emerson J.B."/>
            <person name="Anantharaman K."/>
            <person name="Thomas B.C."/>
            <person name="Malmstrom R."/>
            <person name="Stieglmeier M."/>
            <person name="Klingl A."/>
            <person name="Woyke T."/>
            <person name="Ryan C.M."/>
            <person name="Banfield J.F."/>
        </authorList>
    </citation>
    <scope>NUCLEOTIDE SEQUENCE [LARGE SCALE GENOMIC DNA]</scope>
    <source>
        <strain evidence="3">CG07_land_8_20_14_0_80_42_15</strain>
    </source>
</reference>
<feature type="domain" description="PDZ" evidence="2">
    <location>
        <begin position="230"/>
        <end position="292"/>
    </location>
</feature>
<keyword evidence="1" id="KW-0802">TPR repeat</keyword>
<dbReference type="SUPFAM" id="SSF50156">
    <property type="entry name" value="PDZ domain-like"/>
    <property type="match status" value="2"/>
</dbReference>
<dbReference type="InterPro" id="IPR036034">
    <property type="entry name" value="PDZ_sf"/>
</dbReference>
<dbReference type="SUPFAM" id="SSF81901">
    <property type="entry name" value="HCP-like"/>
    <property type="match status" value="1"/>
</dbReference>
<evidence type="ECO:0000313" key="3">
    <source>
        <dbReference type="EMBL" id="PIU42184.1"/>
    </source>
</evidence>
<sequence>MKLLLNLFIVSAVSIGLVGIIFADTIYLNNGNIIKGLVVEEHKDRVVFSTREGEKIILNKDIDEIFFDDLEQNYYYIANRFLEEKDFERAERFYKKSLELNPGYKRPKDAMLYLNDVRIKNAKKWDGKEPLLTLKKELGISIARSGDFCVVKETVIKNSKLKEGDSIISFWDRSAKFIDEKEAVDKLIGEPNTPVRLTVERKATFKPLRVPWYFKLLNLKKLYTLPLAMEYDGLTIGTISNIIAGSKSQFETGDRIIAIDGKPTRYMPLSEANTLINKKKRGEAELTIDRDIELIRY</sequence>
<gene>
    <name evidence="3" type="ORF">COS99_01595</name>
</gene>